<dbReference type="PANTHER" id="PTHR46586:SF3">
    <property type="entry name" value="ANKYRIN REPEAT-CONTAINING PROTEIN"/>
    <property type="match status" value="1"/>
</dbReference>
<organism evidence="2 3">
    <name type="scientific">Polyrhizophydium stewartii</name>
    <dbReference type="NCBI Taxonomy" id="2732419"/>
    <lineage>
        <taxon>Eukaryota</taxon>
        <taxon>Fungi</taxon>
        <taxon>Fungi incertae sedis</taxon>
        <taxon>Chytridiomycota</taxon>
        <taxon>Chytridiomycota incertae sedis</taxon>
        <taxon>Chytridiomycetes</taxon>
        <taxon>Rhizophydiales</taxon>
        <taxon>Rhizophydiales incertae sedis</taxon>
        <taxon>Polyrhizophydium</taxon>
    </lineage>
</organism>
<feature type="signal peptide" evidence="1">
    <location>
        <begin position="1"/>
        <end position="25"/>
    </location>
</feature>
<protein>
    <recommendedName>
        <fullName evidence="4">Reverse transcriptase domain-containing protein</fullName>
    </recommendedName>
</protein>
<gene>
    <name evidence="2" type="ORF">HK105_203277</name>
</gene>
<feature type="chain" id="PRO_5047250595" description="Reverse transcriptase domain-containing protein" evidence="1">
    <location>
        <begin position="26"/>
        <end position="675"/>
    </location>
</feature>
<reference evidence="2 3" key="1">
    <citation type="submission" date="2023-09" db="EMBL/GenBank/DDBJ databases">
        <title>Pangenome analysis of Batrachochytrium dendrobatidis and related Chytrids.</title>
        <authorList>
            <person name="Yacoub M.N."/>
            <person name="Stajich J.E."/>
            <person name="James T.Y."/>
        </authorList>
    </citation>
    <scope>NUCLEOTIDE SEQUENCE [LARGE SCALE GENOMIC DNA]</scope>
    <source>
        <strain evidence="2 3">JEL0888</strain>
    </source>
</reference>
<evidence type="ECO:0000313" key="2">
    <source>
        <dbReference type="EMBL" id="KAL2917212.1"/>
    </source>
</evidence>
<comment type="caution">
    <text evidence="2">The sequence shown here is derived from an EMBL/GenBank/DDBJ whole genome shotgun (WGS) entry which is preliminary data.</text>
</comment>
<evidence type="ECO:0000313" key="3">
    <source>
        <dbReference type="Proteomes" id="UP001527925"/>
    </source>
</evidence>
<dbReference type="PANTHER" id="PTHR46586">
    <property type="entry name" value="ANKYRIN REPEAT-CONTAINING PROTEIN"/>
    <property type="match status" value="1"/>
</dbReference>
<dbReference type="Gene3D" id="1.25.40.20">
    <property type="entry name" value="Ankyrin repeat-containing domain"/>
    <property type="match status" value="1"/>
</dbReference>
<accession>A0ABR4NCF1</accession>
<keyword evidence="3" id="KW-1185">Reference proteome</keyword>
<dbReference type="SUPFAM" id="SSF140860">
    <property type="entry name" value="Pseudo ankyrin repeat-like"/>
    <property type="match status" value="1"/>
</dbReference>
<sequence>MAGVRRGCPLSGLLFILFFNDVLDGLALLAVPGLPAGSPPLRGLLCADDAVVFGDSADAIRAAAVHLEAWAAKWQMSYGVAKCGAGVTLNDADTRSGFARVRTLAALTTNRATHRYQAAGFSLTSGFFTQPLFDQPRSRGTRLLAALRMDGLWTARTALRIQGLLVNHPFNLRDCILCNENIADVRTFAHLVIDCDHLAHIRQADMLANAARSLVTALASLVPQTASHPPPHTPSHWDSLPAELRDEVLSHTTPLLRWFQRRRPLRAEVASLTADMRNQLWVEALGSEYQGDLQALPRIESTNRSLLAVASRDMLERLLASNVRISSHITQRLAVIHGWSDLYNHEDPYDLAWAATLENAVDVLEDLYDVRRLIELSPRHAVDAACKGRLETVRWLQQRMPSERWPTSVMDHAADSGNLDLVIWLHDNSPVGCTSNAIDRAAEKGHLHIIVWLANNRNEGCSVLAFKHASKSVSAEMLEFLRQRYPEVYLRTDDYTYQEATHLEVLKWIEQHRPSLPLERLLPQVIKAGNAETLEWLTGKTAVQFGPEVLHAAIEDNHAALAAWLVRTKDLEIDAWMFESVIRRDGRWASVMAEQFAAAGKTDLVEWLHVRYPGSMTQSTLEAAIRAKHLPVVEYLLSCTDSIDWDLQRARALSVSVQADQITAVIDARASQSAQ</sequence>
<name>A0ABR4NCF1_9FUNG</name>
<dbReference type="Proteomes" id="UP001527925">
    <property type="component" value="Unassembled WGS sequence"/>
</dbReference>
<dbReference type="InterPro" id="IPR036770">
    <property type="entry name" value="Ankyrin_rpt-contain_sf"/>
</dbReference>
<proteinExistence type="predicted"/>
<dbReference type="InterPro" id="IPR052050">
    <property type="entry name" value="SecEffector_AnkRepeat"/>
</dbReference>
<evidence type="ECO:0000256" key="1">
    <source>
        <dbReference type="SAM" id="SignalP"/>
    </source>
</evidence>
<dbReference type="EMBL" id="JADGIZ020000012">
    <property type="protein sequence ID" value="KAL2917212.1"/>
    <property type="molecule type" value="Genomic_DNA"/>
</dbReference>
<evidence type="ECO:0008006" key="4">
    <source>
        <dbReference type="Google" id="ProtNLM"/>
    </source>
</evidence>
<keyword evidence="1" id="KW-0732">Signal</keyword>
<dbReference type="SUPFAM" id="SSF48403">
    <property type="entry name" value="Ankyrin repeat"/>
    <property type="match status" value="1"/>
</dbReference>